<dbReference type="InterPro" id="IPR001807">
    <property type="entry name" value="ClC"/>
</dbReference>
<keyword evidence="4 10" id="KW-1133">Transmembrane helix</keyword>
<evidence type="ECO:0000259" key="11">
    <source>
        <dbReference type="PROSITE" id="PS51371"/>
    </source>
</evidence>
<evidence type="ECO:0000256" key="4">
    <source>
        <dbReference type="ARBA" id="ARBA00022989"/>
    </source>
</evidence>
<gene>
    <name evidence="12" type="ORF">LCGC14_0497190</name>
</gene>
<protein>
    <recommendedName>
        <fullName evidence="11">CBS domain-containing protein</fullName>
    </recommendedName>
</protein>
<feature type="transmembrane region" description="Helical" evidence="10">
    <location>
        <begin position="213"/>
        <end position="232"/>
    </location>
</feature>
<keyword evidence="7" id="KW-0869">Chloride channel</keyword>
<dbReference type="SUPFAM" id="SSF54631">
    <property type="entry name" value="CBS-domain pair"/>
    <property type="match status" value="1"/>
</dbReference>
<keyword evidence="6 10" id="KW-0472">Membrane</keyword>
<dbReference type="Pfam" id="PF00654">
    <property type="entry name" value="Voltage_CLC"/>
    <property type="match status" value="1"/>
</dbReference>
<dbReference type="PANTHER" id="PTHR43427:SF6">
    <property type="entry name" value="CHLORIDE CHANNEL PROTEIN CLC-E"/>
    <property type="match status" value="1"/>
</dbReference>
<evidence type="ECO:0000313" key="12">
    <source>
        <dbReference type="EMBL" id="KKN63896.1"/>
    </source>
</evidence>
<comment type="subcellular location">
    <subcellularLocation>
        <location evidence="1">Membrane</location>
        <topology evidence="1">Multi-pass membrane protein</topology>
    </subcellularLocation>
</comment>
<evidence type="ECO:0000256" key="8">
    <source>
        <dbReference type="ARBA" id="ARBA00023214"/>
    </source>
</evidence>
<keyword evidence="2" id="KW-0813">Transport</keyword>
<keyword evidence="3 10" id="KW-0812">Transmembrane</keyword>
<evidence type="ECO:0000256" key="1">
    <source>
        <dbReference type="ARBA" id="ARBA00004141"/>
    </source>
</evidence>
<feature type="transmembrane region" description="Helical" evidence="10">
    <location>
        <begin position="80"/>
        <end position="99"/>
    </location>
</feature>
<dbReference type="AlphaFoldDB" id="A0A0F9URV6"/>
<evidence type="ECO:0000256" key="10">
    <source>
        <dbReference type="SAM" id="Phobius"/>
    </source>
</evidence>
<dbReference type="InterPro" id="IPR046342">
    <property type="entry name" value="CBS_dom_sf"/>
</dbReference>
<feature type="transmembrane region" description="Helical" evidence="10">
    <location>
        <begin position="396"/>
        <end position="420"/>
    </location>
</feature>
<feature type="transmembrane region" description="Helical" evidence="10">
    <location>
        <begin position="253"/>
        <end position="274"/>
    </location>
</feature>
<comment type="caution">
    <text evidence="12">The sequence shown here is derived from an EMBL/GenBank/DDBJ whole genome shotgun (WGS) entry which is preliminary data.</text>
</comment>
<evidence type="ECO:0000256" key="3">
    <source>
        <dbReference type="ARBA" id="ARBA00022692"/>
    </source>
</evidence>
<feature type="transmembrane region" description="Helical" evidence="10">
    <location>
        <begin position="32"/>
        <end position="60"/>
    </location>
</feature>
<feature type="transmembrane region" description="Helical" evidence="10">
    <location>
        <begin position="337"/>
        <end position="357"/>
    </location>
</feature>
<dbReference type="EMBL" id="LAZR01000575">
    <property type="protein sequence ID" value="KKN63896.1"/>
    <property type="molecule type" value="Genomic_DNA"/>
</dbReference>
<dbReference type="SUPFAM" id="SSF81340">
    <property type="entry name" value="Clc chloride channel"/>
    <property type="match status" value="1"/>
</dbReference>
<feature type="transmembrane region" description="Helical" evidence="10">
    <location>
        <begin position="363"/>
        <end position="384"/>
    </location>
</feature>
<dbReference type="CDD" id="cd00400">
    <property type="entry name" value="Voltage_gated_ClC"/>
    <property type="match status" value="1"/>
</dbReference>
<name>A0A0F9URV6_9ZZZZ</name>
<dbReference type="InterPro" id="IPR000644">
    <property type="entry name" value="CBS_dom"/>
</dbReference>
<feature type="transmembrane region" description="Helical" evidence="10">
    <location>
        <begin position="176"/>
        <end position="201"/>
    </location>
</feature>
<evidence type="ECO:0000256" key="6">
    <source>
        <dbReference type="ARBA" id="ARBA00023136"/>
    </source>
</evidence>
<keyword evidence="8" id="KW-0868">Chloride</keyword>
<dbReference type="PROSITE" id="PS51371">
    <property type="entry name" value="CBS"/>
    <property type="match status" value="1"/>
</dbReference>
<evidence type="ECO:0000256" key="7">
    <source>
        <dbReference type="ARBA" id="ARBA00023173"/>
    </source>
</evidence>
<dbReference type="GO" id="GO:0034707">
    <property type="term" value="C:chloride channel complex"/>
    <property type="evidence" value="ECO:0007669"/>
    <property type="project" value="UniProtKB-KW"/>
</dbReference>
<dbReference type="Gene3D" id="3.10.580.10">
    <property type="entry name" value="CBS-domain"/>
    <property type="match status" value="1"/>
</dbReference>
<keyword evidence="9" id="KW-0407">Ion channel</keyword>
<dbReference type="InterPro" id="IPR014743">
    <property type="entry name" value="Cl-channel_core"/>
</dbReference>
<dbReference type="Gene3D" id="1.10.3080.10">
    <property type="entry name" value="Clc chloride channel"/>
    <property type="match status" value="1"/>
</dbReference>
<dbReference type="InterPro" id="IPR050368">
    <property type="entry name" value="ClC-type_chloride_channel"/>
</dbReference>
<dbReference type="GO" id="GO:0005254">
    <property type="term" value="F:chloride channel activity"/>
    <property type="evidence" value="ECO:0007669"/>
    <property type="project" value="UniProtKB-KW"/>
</dbReference>
<evidence type="ECO:0000256" key="2">
    <source>
        <dbReference type="ARBA" id="ARBA00022448"/>
    </source>
</evidence>
<reference evidence="12" key="1">
    <citation type="journal article" date="2015" name="Nature">
        <title>Complex archaea that bridge the gap between prokaryotes and eukaryotes.</title>
        <authorList>
            <person name="Spang A."/>
            <person name="Saw J.H."/>
            <person name="Jorgensen S.L."/>
            <person name="Zaremba-Niedzwiedzka K."/>
            <person name="Martijn J."/>
            <person name="Lind A.E."/>
            <person name="van Eijk R."/>
            <person name="Schleper C."/>
            <person name="Guy L."/>
            <person name="Ettema T.J."/>
        </authorList>
    </citation>
    <scope>NUCLEOTIDE SEQUENCE</scope>
</reference>
<feature type="domain" description="CBS" evidence="11">
    <location>
        <begin position="541"/>
        <end position="603"/>
    </location>
</feature>
<accession>A0A0F9URV6</accession>
<sequence length="603" mass="63386">MSVESPSVPSVAPIAPEAEAPPEREVALPIMLLLALVVGIVAGLGAIVFKYLIAFIYNFAFYGRISLDFDPNAYGAPSPWGAGIILVPVIGGLIVVWLVRSFAPEAKGHGVPEVMYAIYHNGGNVRGVVAVVKSLASAISIGTGASVGREGPIIQIGSSFGSTFARALGLVRHQKITLLSAGAGAGIAATFNTPLGGVLFASEVLLPEISARTFLPVVVATATSTYVFRLAMGIESAFLLPLGAFGQTEAVNGAELVLAALLGVVVGVAAWLFVKLLAASEDLFEQSRLNPYVQNIIGMTSVGLMGYVFLLTSGQYHIYSVGYATIQDIIDGGHTSALLLLLLFAGKLVATCLSLGSGASGGIFSPSLFMGATLGGAVGALGMMVAPDAGLSVETFAVIGMGAMVGGATSAAMTAIVMIFEMTRDYEIILPLVLAVAIAIGVRRALIQSDIYTIKLRRRGRPIPTDRTTNMFLVQPVSEVMETSFEMLPGSMTVSDALKHIDVETTRVILTDGNRITGFVRFGTIPYRADRFASQTLADIGSTEFIIASTQNNLNTVVTRMNRRNRSYAIVVNDVRGLPRPEDIAGIISREEIAKAVVQNHYG</sequence>
<evidence type="ECO:0000256" key="5">
    <source>
        <dbReference type="ARBA" id="ARBA00023065"/>
    </source>
</evidence>
<feature type="transmembrane region" description="Helical" evidence="10">
    <location>
        <begin position="294"/>
        <end position="316"/>
    </location>
</feature>
<organism evidence="12">
    <name type="scientific">marine sediment metagenome</name>
    <dbReference type="NCBI Taxonomy" id="412755"/>
    <lineage>
        <taxon>unclassified sequences</taxon>
        <taxon>metagenomes</taxon>
        <taxon>ecological metagenomes</taxon>
    </lineage>
</organism>
<evidence type="ECO:0000256" key="9">
    <source>
        <dbReference type="ARBA" id="ARBA00023303"/>
    </source>
</evidence>
<dbReference type="PRINTS" id="PR00762">
    <property type="entry name" value="CLCHANNEL"/>
</dbReference>
<feature type="transmembrane region" description="Helical" evidence="10">
    <location>
        <begin position="426"/>
        <end position="447"/>
    </location>
</feature>
<keyword evidence="5" id="KW-0406">Ion transport</keyword>
<proteinExistence type="predicted"/>
<dbReference type="PANTHER" id="PTHR43427">
    <property type="entry name" value="CHLORIDE CHANNEL PROTEIN CLC-E"/>
    <property type="match status" value="1"/>
</dbReference>